<reference evidence="1" key="1">
    <citation type="submission" date="2021-05" db="EMBL/GenBank/DDBJ databases">
        <authorList>
            <person name="Pan Q."/>
            <person name="Jouanno E."/>
            <person name="Zahm M."/>
            <person name="Klopp C."/>
            <person name="Cabau C."/>
            <person name="Louis A."/>
            <person name="Berthelot C."/>
            <person name="Parey E."/>
            <person name="Roest Crollius H."/>
            <person name="Montfort J."/>
            <person name="Robinson-Rechavi M."/>
            <person name="Bouchez O."/>
            <person name="Lampietro C."/>
            <person name="Lopez Roques C."/>
            <person name="Donnadieu C."/>
            <person name="Postlethwait J."/>
            <person name="Bobe J."/>
            <person name="Dillon D."/>
            <person name="Chandos A."/>
            <person name="von Hippel F."/>
            <person name="Guiguen Y."/>
        </authorList>
    </citation>
    <scope>NUCLEOTIDE SEQUENCE</scope>
    <source>
        <strain evidence="1">YG-Jan2019</strain>
    </source>
</reference>
<keyword evidence="2" id="KW-1185">Reference proteome</keyword>
<gene>
    <name evidence="1" type="ORF">DPEC_G00307240</name>
</gene>
<protein>
    <submittedName>
        <fullName evidence="1">Uncharacterized protein</fullName>
    </submittedName>
</protein>
<dbReference type="Proteomes" id="UP001157502">
    <property type="component" value="Chromosome 29"/>
</dbReference>
<comment type="caution">
    <text evidence="1">The sequence shown here is derived from an EMBL/GenBank/DDBJ whole genome shotgun (WGS) entry which is preliminary data.</text>
</comment>
<dbReference type="EMBL" id="CM055756">
    <property type="protein sequence ID" value="KAJ7989699.1"/>
    <property type="molecule type" value="Genomic_DNA"/>
</dbReference>
<evidence type="ECO:0000313" key="1">
    <source>
        <dbReference type="EMBL" id="KAJ7989699.1"/>
    </source>
</evidence>
<evidence type="ECO:0000313" key="2">
    <source>
        <dbReference type="Proteomes" id="UP001157502"/>
    </source>
</evidence>
<proteinExistence type="predicted"/>
<accession>A0ACC2FEB6</accession>
<sequence>MAKAERGPASNAGRGAGEEEGSAPETENGAGAEKGEELEMTVATEYVTVGFALGFLLFRVGLGLLHNFMNGANMY</sequence>
<organism evidence="1 2">
    <name type="scientific">Dallia pectoralis</name>
    <name type="common">Alaska blackfish</name>
    <dbReference type="NCBI Taxonomy" id="75939"/>
    <lineage>
        <taxon>Eukaryota</taxon>
        <taxon>Metazoa</taxon>
        <taxon>Chordata</taxon>
        <taxon>Craniata</taxon>
        <taxon>Vertebrata</taxon>
        <taxon>Euteleostomi</taxon>
        <taxon>Actinopterygii</taxon>
        <taxon>Neopterygii</taxon>
        <taxon>Teleostei</taxon>
        <taxon>Protacanthopterygii</taxon>
        <taxon>Esociformes</taxon>
        <taxon>Umbridae</taxon>
        <taxon>Dallia</taxon>
    </lineage>
</organism>
<name>A0ACC2FEB6_DALPE</name>